<evidence type="ECO:0000259" key="2">
    <source>
        <dbReference type="Pfam" id="PF12158"/>
    </source>
</evidence>
<keyword evidence="1" id="KW-1133">Transmembrane helix</keyword>
<protein>
    <submittedName>
        <fullName evidence="3">Uncharacterized membrane protein, DUF3592 family</fullName>
    </submittedName>
</protein>
<gene>
    <name evidence="3" type="ORF">SVXNc_0753</name>
</gene>
<organism evidence="3 4">
    <name type="scientific">Candidatus Nanohalococcus occultus</name>
    <dbReference type="NCBI Taxonomy" id="2978047"/>
    <lineage>
        <taxon>Archaea</taxon>
        <taxon>Candidatus Nanohalarchaeota</taxon>
        <taxon>Candidatus Nanohalarchaeota incertae sedis</taxon>
        <taxon>Candidatus Nanohalococcus</taxon>
    </lineage>
</organism>
<name>A0ABY8CJE6_9ARCH</name>
<evidence type="ECO:0000313" key="4">
    <source>
        <dbReference type="Proteomes" id="UP001218034"/>
    </source>
</evidence>
<feature type="transmembrane region" description="Helical" evidence="1">
    <location>
        <begin position="23"/>
        <end position="42"/>
    </location>
</feature>
<dbReference type="InterPro" id="IPR021994">
    <property type="entry name" value="DUF3592"/>
</dbReference>
<sequence>MVPLRISLGRESGFNDLSGRQKLAVGLVLIIAGLALSGWGYLNYRAQGEAIENAVNTTGTVVSTEIVEDSGGRRSGSDYTPVIRFEYLYSGSSYVSDNMYPPGDTQKEFNSRSSAERLLEKYPEGSEVIRVYIDPEQPGEGFLKKKRSNGPLLLVGIGTVMAFAGLYVLIRP</sequence>
<evidence type="ECO:0000313" key="3">
    <source>
        <dbReference type="EMBL" id="WEL19764.1"/>
    </source>
</evidence>
<keyword evidence="1" id="KW-0812">Transmembrane</keyword>
<keyword evidence="1" id="KW-0472">Membrane</keyword>
<dbReference type="Proteomes" id="UP001218034">
    <property type="component" value="Chromosome"/>
</dbReference>
<accession>A0ABY8CJE6</accession>
<proteinExistence type="predicted"/>
<evidence type="ECO:0000256" key="1">
    <source>
        <dbReference type="SAM" id="Phobius"/>
    </source>
</evidence>
<dbReference type="EMBL" id="CP104395">
    <property type="protein sequence ID" value="WEL19764.1"/>
    <property type="molecule type" value="Genomic_DNA"/>
</dbReference>
<feature type="domain" description="DUF3592" evidence="2">
    <location>
        <begin position="57"/>
        <end position="145"/>
    </location>
</feature>
<keyword evidence="4" id="KW-1185">Reference proteome</keyword>
<reference evidence="3 4" key="1">
    <citation type="submission" date="2022-09" db="EMBL/GenBank/DDBJ databases">
        <title>Xylan utilization by haloarchaea-nanohaloarchaea associations.</title>
        <authorList>
            <person name="Yakimov M."/>
        </authorList>
    </citation>
    <scope>NUCLEOTIDE SEQUENCE [LARGE SCALE GENOMIC DNA]</scope>
    <source>
        <strain evidence="3 4">SVXNc</strain>
    </source>
</reference>
<dbReference type="Pfam" id="PF12158">
    <property type="entry name" value="DUF3592"/>
    <property type="match status" value="1"/>
</dbReference>
<feature type="transmembrane region" description="Helical" evidence="1">
    <location>
        <begin position="152"/>
        <end position="170"/>
    </location>
</feature>